<keyword evidence="4" id="KW-0732">Signal</keyword>
<dbReference type="SUPFAM" id="SSF50494">
    <property type="entry name" value="Trypsin-like serine proteases"/>
    <property type="match status" value="1"/>
</dbReference>
<evidence type="ECO:0000256" key="3">
    <source>
        <dbReference type="RuleBase" id="RU363034"/>
    </source>
</evidence>
<dbReference type="PANTHER" id="PTHR24256">
    <property type="entry name" value="TRYPTASE-RELATED"/>
    <property type="match status" value="1"/>
</dbReference>
<dbReference type="PROSITE" id="PS00135">
    <property type="entry name" value="TRYPSIN_SER"/>
    <property type="match status" value="1"/>
</dbReference>
<dbReference type="InterPro" id="IPR043504">
    <property type="entry name" value="Peptidase_S1_PA_chymotrypsin"/>
</dbReference>
<evidence type="ECO:0000313" key="6">
    <source>
        <dbReference type="EMBL" id="AQM58388.1"/>
    </source>
</evidence>
<dbReference type="Pfam" id="PF00089">
    <property type="entry name" value="Trypsin"/>
    <property type="match status" value="1"/>
</dbReference>
<dbReference type="PRINTS" id="PR00722">
    <property type="entry name" value="CHYMOTRYPSIN"/>
</dbReference>
<dbReference type="InterPro" id="IPR033116">
    <property type="entry name" value="TRYPSIN_SER"/>
</dbReference>
<dbReference type="EMBL" id="KX459637">
    <property type="protein sequence ID" value="AQM58388.1"/>
    <property type="molecule type" value="mRNA"/>
</dbReference>
<dbReference type="InterPro" id="IPR001314">
    <property type="entry name" value="Peptidase_S1A"/>
</dbReference>
<keyword evidence="3 6" id="KW-0645">Protease</keyword>
<proteinExistence type="evidence at transcript level"/>
<dbReference type="AlphaFoldDB" id="A0A1Q1NPF1"/>
<evidence type="ECO:0000256" key="4">
    <source>
        <dbReference type="SAM" id="SignalP"/>
    </source>
</evidence>
<accession>A0A1Q1NPF1</accession>
<feature type="signal peptide" evidence="4">
    <location>
        <begin position="1"/>
        <end position="21"/>
    </location>
</feature>
<dbReference type="SMART" id="SM00020">
    <property type="entry name" value="Tryp_SPc"/>
    <property type="match status" value="1"/>
</dbReference>
<keyword evidence="1" id="KW-1015">Disulfide bond</keyword>
<evidence type="ECO:0000259" key="5">
    <source>
        <dbReference type="PROSITE" id="PS50240"/>
    </source>
</evidence>
<dbReference type="InterPro" id="IPR018114">
    <property type="entry name" value="TRYPSIN_HIS"/>
</dbReference>
<dbReference type="CDD" id="cd00190">
    <property type="entry name" value="Tryp_SPc"/>
    <property type="match status" value="1"/>
</dbReference>
<organism evidence="6">
    <name type="scientific">Pristhesancus plagipennis</name>
    <name type="common">Common assassin bug</name>
    <dbReference type="NCBI Taxonomy" id="1955184"/>
    <lineage>
        <taxon>Eukaryota</taxon>
        <taxon>Metazoa</taxon>
        <taxon>Ecdysozoa</taxon>
        <taxon>Arthropoda</taxon>
        <taxon>Hexapoda</taxon>
        <taxon>Insecta</taxon>
        <taxon>Pterygota</taxon>
        <taxon>Neoptera</taxon>
        <taxon>Paraneoptera</taxon>
        <taxon>Hemiptera</taxon>
        <taxon>Heteroptera</taxon>
        <taxon>Panheteroptera</taxon>
        <taxon>Cimicomorpha</taxon>
        <taxon>Reduviidae</taxon>
        <taxon>Harpactorinae</taxon>
        <taxon>Harpactorini</taxon>
        <taxon>Pristhesancus</taxon>
    </lineage>
</organism>
<dbReference type="PROSITE" id="PS00134">
    <property type="entry name" value="TRYPSIN_HIS"/>
    <property type="match status" value="1"/>
</dbReference>
<dbReference type="Gene3D" id="2.40.10.10">
    <property type="entry name" value="Trypsin-like serine proteases"/>
    <property type="match status" value="1"/>
</dbReference>
<dbReference type="FunFam" id="2.40.10.10:FF:000068">
    <property type="entry name" value="transmembrane protease serine 2"/>
    <property type="match status" value="1"/>
</dbReference>
<keyword evidence="3" id="KW-0378">Hydrolase</keyword>
<evidence type="ECO:0000256" key="1">
    <source>
        <dbReference type="ARBA" id="ARBA00023157"/>
    </source>
</evidence>
<dbReference type="InterPro" id="IPR051487">
    <property type="entry name" value="Ser/Thr_Proteases_Immune/Dev"/>
</dbReference>
<dbReference type="GO" id="GO:0006508">
    <property type="term" value="P:proteolysis"/>
    <property type="evidence" value="ECO:0007669"/>
    <property type="project" value="UniProtKB-KW"/>
</dbReference>
<dbReference type="PROSITE" id="PS50240">
    <property type="entry name" value="TRYPSIN_DOM"/>
    <property type="match status" value="1"/>
</dbReference>
<dbReference type="InterPro" id="IPR001254">
    <property type="entry name" value="Trypsin_dom"/>
</dbReference>
<keyword evidence="3" id="KW-0720">Serine protease</keyword>
<dbReference type="GO" id="GO:0004252">
    <property type="term" value="F:serine-type endopeptidase activity"/>
    <property type="evidence" value="ECO:0007669"/>
    <property type="project" value="InterPro"/>
</dbReference>
<sequence>MGGNVLVLFACGLLVIGGAFGGEEVNLFEIEDRFLKNNIEGRRSPLDDISPEIDSREHGVSTIFGKRKTSCQCGIANRRAQSRIVGGREYGQFEYPFLALVSYSTRPLSPHCGSVIITRQHILTAAHCTEKAINGVTLLVRVAEHDKGRTPGAYTVPVERLIQHEKYNTNNLHNDISLLFLKNSLIMSGAVIPACMPLPGLDITGKYVRAVGFGATRFKGPTTQRPQKVDLRVIDTGLCHQMWPLNVIKHPKSQICTMSKKRTTCQGDSGGPIVWLDPETNRYTIVGLVSAGPEGCTDAKPAVHTSIVTYLPWIMKGIQATAPGSMPCNKV</sequence>
<feature type="chain" id="PRO_5012704380" evidence="4">
    <location>
        <begin position="22"/>
        <end position="331"/>
    </location>
</feature>
<feature type="domain" description="Peptidase S1" evidence="5">
    <location>
        <begin position="84"/>
        <end position="319"/>
    </location>
</feature>
<name>A0A1Q1NPF1_PRIPG</name>
<reference evidence="6" key="1">
    <citation type="journal article" date="2017" name="Mol. Cell. Proteomics">
        <title>Melt with this kiss: Paralysing and liquefying venom of the assassin bug Pristhesancus plagipennis (Hemiptera: Reduviidae).</title>
        <authorList>
            <person name="Walker A.A."/>
            <person name="Madio B."/>
            <person name="Jin J."/>
            <person name="Undheim E.A."/>
            <person name="Fry B.G."/>
            <person name="King G.F."/>
        </authorList>
    </citation>
    <scope>NUCLEOTIDE SEQUENCE</scope>
    <source>
        <tissue evidence="6">Venom/labial gland</tissue>
    </source>
</reference>
<dbReference type="InterPro" id="IPR009003">
    <property type="entry name" value="Peptidase_S1_PA"/>
</dbReference>
<evidence type="ECO:0000256" key="2">
    <source>
        <dbReference type="ARBA" id="ARBA00024195"/>
    </source>
</evidence>
<protein>
    <submittedName>
        <fullName evidence="6">Venom s1 protease 10</fullName>
    </submittedName>
</protein>
<comment type="similarity">
    <text evidence="2">Belongs to the peptidase S1 family. CLIP subfamily.</text>
</comment>